<accession>A0A383BBV5</accession>
<gene>
    <name evidence="1" type="ORF">METZ01_LOCUS470167</name>
</gene>
<protein>
    <submittedName>
        <fullName evidence="1">Uncharacterized protein</fullName>
    </submittedName>
</protein>
<dbReference type="AlphaFoldDB" id="A0A383BBV5"/>
<feature type="non-terminal residue" evidence="1">
    <location>
        <position position="1"/>
    </location>
</feature>
<sequence length="49" mass="5725">WCCARGTPWWRGLRSRCQSSPSRARRATPRCWWRFGTFCCASNSGFPRA</sequence>
<reference evidence="1" key="1">
    <citation type="submission" date="2018-05" db="EMBL/GenBank/DDBJ databases">
        <authorList>
            <person name="Lanie J.A."/>
            <person name="Ng W.-L."/>
            <person name="Kazmierczak K.M."/>
            <person name="Andrzejewski T.M."/>
            <person name="Davidsen T.M."/>
            <person name="Wayne K.J."/>
            <person name="Tettelin H."/>
            <person name="Glass J.I."/>
            <person name="Rusch D."/>
            <person name="Podicherti R."/>
            <person name="Tsui H.-C.T."/>
            <person name="Winkler M.E."/>
        </authorList>
    </citation>
    <scope>NUCLEOTIDE SEQUENCE</scope>
</reference>
<name>A0A383BBV5_9ZZZZ</name>
<feature type="non-terminal residue" evidence="1">
    <location>
        <position position="49"/>
    </location>
</feature>
<evidence type="ECO:0000313" key="1">
    <source>
        <dbReference type="EMBL" id="SVE17313.1"/>
    </source>
</evidence>
<organism evidence="1">
    <name type="scientific">marine metagenome</name>
    <dbReference type="NCBI Taxonomy" id="408172"/>
    <lineage>
        <taxon>unclassified sequences</taxon>
        <taxon>metagenomes</taxon>
        <taxon>ecological metagenomes</taxon>
    </lineage>
</organism>
<proteinExistence type="predicted"/>
<dbReference type="EMBL" id="UINC01199064">
    <property type="protein sequence ID" value="SVE17313.1"/>
    <property type="molecule type" value="Genomic_DNA"/>
</dbReference>